<dbReference type="InterPro" id="IPR055414">
    <property type="entry name" value="LRR_R13L4/SHOC2-like"/>
</dbReference>
<dbReference type="AlphaFoldDB" id="A0A166CNG0"/>
<organism evidence="3">
    <name type="scientific">Daucus carota subsp. sativus</name>
    <name type="common">Carrot</name>
    <dbReference type="NCBI Taxonomy" id="79200"/>
    <lineage>
        <taxon>Eukaryota</taxon>
        <taxon>Viridiplantae</taxon>
        <taxon>Streptophyta</taxon>
        <taxon>Embryophyta</taxon>
        <taxon>Tracheophyta</taxon>
        <taxon>Spermatophyta</taxon>
        <taxon>Magnoliopsida</taxon>
        <taxon>eudicotyledons</taxon>
        <taxon>Gunneridae</taxon>
        <taxon>Pentapetalae</taxon>
        <taxon>asterids</taxon>
        <taxon>campanulids</taxon>
        <taxon>Apiales</taxon>
        <taxon>Apiaceae</taxon>
        <taxon>Apioideae</taxon>
        <taxon>Scandiceae</taxon>
        <taxon>Daucinae</taxon>
        <taxon>Daucus</taxon>
        <taxon>Daucus sect. Daucus</taxon>
    </lineage>
</organism>
<dbReference type="PANTHER" id="PTHR47186">
    <property type="entry name" value="LEUCINE-RICH REPEAT-CONTAINING PROTEIN 57"/>
    <property type="match status" value="1"/>
</dbReference>
<dbReference type="Gramene" id="KZN04136">
    <property type="protein sequence ID" value="KZN04136"/>
    <property type="gene ID" value="DCAR_004973"/>
</dbReference>
<accession>A0A166CNG0</accession>
<sequence length="468" mass="54055">MILSSDKREGETMIQVAESYMGELVHRSMVQVRFNNVKSSPTKFEDYSRNTTRLVINLDEEYSRKKVNYYFSKKRDKKCYRSILLLGQFGARSLPRSLGSHVANFRFLKVFSVEKYTNFSGAFSHINFGRALGALVYLRYLSVRGTNLLVFPSIQKLVLLQTLRLHTCDDMYALPWLSRDVLVKLDCLRHLYLPKFKVDVLVRKSKLRFNGLSKLETLENFDTTWCEVKDLRELINLRKLMVTVRGSCDILEEMMKNLDDIASSPSSCLSYLGVAISNCHLELNNGLTILKQLVYAENLNLRDLKIYGRIPEVGLIFPLQYVSTIGITSLTLASSCLEEDPMPILEMLPMLGVLCLFKDTYVGKEMVCSATCFPKLTSLYLQEFPNLEKWRVEKGSMPMLSYLRIERCNKLEELPEGLVFLKSLQVLDIFHMLQDFNDRLKRHDGEEGPDFHKISHVDRLIIDDQELN</sequence>
<dbReference type="SUPFAM" id="SSF52058">
    <property type="entry name" value="L domain-like"/>
    <property type="match status" value="1"/>
</dbReference>
<evidence type="ECO:0000259" key="2">
    <source>
        <dbReference type="Pfam" id="PF23598"/>
    </source>
</evidence>
<proteinExistence type="predicted"/>
<gene>
    <name evidence="3" type="ORF">DCAR_004973</name>
</gene>
<name>A0A166CNG0_DAUCS</name>
<evidence type="ECO:0000313" key="3">
    <source>
        <dbReference type="EMBL" id="KZN04136.1"/>
    </source>
</evidence>
<keyword evidence="1" id="KW-0677">Repeat</keyword>
<dbReference type="PANTHER" id="PTHR47186:SF50">
    <property type="entry name" value="FBD DOMAIN-CONTAINING PROTEIN"/>
    <property type="match status" value="1"/>
</dbReference>
<comment type="caution">
    <text evidence="3">The sequence shown here is derived from an EMBL/GenBank/DDBJ whole genome shotgun (WGS) entry which is preliminary data.</text>
</comment>
<dbReference type="Gene3D" id="3.80.10.10">
    <property type="entry name" value="Ribonuclease Inhibitor"/>
    <property type="match status" value="1"/>
</dbReference>
<dbReference type="STRING" id="79200.A0A166CNG0"/>
<dbReference type="InterPro" id="IPR032675">
    <property type="entry name" value="LRR_dom_sf"/>
</dbReference>
<dbReference type="EMBL" id="LNRQ01000002">
    <property type="protein sequence ID" value="KZN04136.1"/>
    <property type="molecule type" value="Genomic_DNA"/>
</dbReference>
<dbReference type="Pfam" id="PF23598">
    <property type="entry name" value="LRR_14"/>
    <property type="match status" value="1"/>
</dbReference>
<reference evidence="3" key="1">
    <citation type="journal article" date="2016" name="Nat. Genet.">
        <title>A high-quality carrot genome assembly provides new insights into carotenoid accumulation and asterid genome evolution.</title>
        <authorList>
            <person name="Iorizzo M."/>
            <person name="Ellison S."/>
            <person name="Senalik D."/>
            <person name="Zeng P."/>
            <person name="Satapoomin P."/>
            <person name="Huang J."/>
            <person name="Bowman M."/>
            <person name="Iovene M."/>
            <person name="Sanseverino W."/>
            <person name="Cavagnaro P."/>
            <person name="Yildiz M."/>
            <person name="Macko-Podgorni A."/>
            <person name="Moranska E."/>
            <person name="Grzebelus E."/>
            <person name="Grzebelus D."/>
            <person name="Ashrafi H."/>
            <person name="Zheng Z."/>
            <person name="Cheng S."/>
            <person name="Spooner D."/>
            <person name="Van Deynze A."/>
            <person name="Simon P."/>
        </authorList>
    </citation>
    <scope>NUCLEOTIDE SEQUENCE [LARGE SCALE GENOMIC DNA]</scope>
    <source>
        <tissue evidence="3">Leaf</tissue>
    </source>
</reference>
<evidence type="ECO:0000256" key="1">
    <source>
        <dbReference type="ARBA" id="ARBA00022737"/>
    </source>
</evidence>
<protein>
    <recommendedName>
        <fullName evidence="2">Disease resistance R13L4/SHOC-2-like LRR domain-containing protein</fullName>
    </recommendedName>
</protein>
<dbReference type="OMA" id="CEDSIRY"/>
<feature type="domain" description="Disease resistance R13L4/SHOC-2-like LRR" evidence="2">
    <location>
        <begin position="101"/>
        <end position="406"/>
    </location>
</feature>